<organism evidence="2 3">
    <name type="scientific">Azospirillum picis</name>
    <dbReference type="NCBI Taxonomy" id="488438"/>
    <lineage>
        <taxon>Bacteria</taxon>
        <taxon>Pseudomonadati</taxon>
        <taxon>Pseudomonadota</taxon>
        <taxon>Alphaproteobacteria</taxon>
        <taxon>Rhodospirillales</taxon>
        <taxon>Azospirillaceae</taxon>
        <taxon>Azospirillum</taxon>
    </lineage>
</organism>
<dbReference type="RefSeq" id="WP_209988643.1">
    <property type="nucleotide sequence ID" value="NZ_JAGINO010000025.1"/>
</dbReference>
<name>A0ABU0MSQ3_9PROT</name>
<evidence type="ECO:0000313" key="3">
    <source>
        <dbReference type="Proteomes" id="UP001244552"/>
    </source>
</evidence>
<keyword evidence="3" id="KW-1185">Reference proteome</keyword>
<evidence type="ECO:0000256" key="1">
    <source>
        <dbReference type="SAM" id="MobiDB-lite"/>
    </source>
</evidence>
<accession>A0ABU0MSQ3</accession>
<dbReference type="Proteomes" id="UP001244552">
    <property type="component" value="Unassembled WGS sequence"/>
</dbReference>
<sequence length="173" mass="18620">MAGRPPKPTHLKLVTGTAQKCRTNKREPKPERSIPSPPAHLTDKAKTTWGAVSVILDKMGVLTEADGMAMVGLCEAYADLLAARESLSRPLTMVSEGADGEKASTIIFAEAGERYYWTIGKGGPMRRARPEVADIADADRRFAAWLAKFGLTPADRTRVAGQLPGDSNPFADL</sequence>
<gene>
    <name evidence="2" type="ORF">QO018_005117</name>
</gene>
<proteinExistence type="predicted"/>
<protein>
    <submittedName>
        <fullName evidence="2">P27 family predicted phage terminase small subunit</fullName>
    </submittedName>
</protein>
<reference evidence="2 3" key="1">
    <citation type="submission" date="2023-07" db="EMBL/GenBank/DDBJ databases">
        <title>Genomic Encyclopedia of Type Strains, Phase IV (KMG-IV): sequencing the most valuable type-strain genomes for metagenomic binning, comparative biology and taxonomic classification.</title>
        <authorList>
            <person name="Goeker M."/>
        </authorList>
    </citation>
    <scope>NUCLEOTIDE SEQUENCE [LARGE SCALE GENOMIC DNA]</scope>
    <source>
        <strain evidence="2 3">DSM 19922</strain>
    </source>
</reference>
<dbReference type="Pfam" id="PF05119">
    <property type="entry name" value="Terminase_4"/>
    <property type="match status" value="1"/>
</dbReference>
<dbReference type="EMBL" id="JAUSVU010000024">
    <property type="protein sequence ID" value="MDQ0536223.1"/>
    <property type="molecule type" value="Genomic_DNA"/>
</dbReference>
<feature type="region of interest" description="Disordered" evidence="1">
    <location>
        <begin position="1"/>
        <end position="43"/>
    </location>
</feature>
<comment type="caution">
    <text evidence="2">The sequence shown here is derived from an EMBL/GenBank/DDBJ whole genome shotgun (WGS) entry which is preliminary data.</text>
</comment>
<evidence type="ECO:0000313" key="2">
    <source>
        <dbReference type="EMBL" id="MDQ0536223.1"/>
    </source>
</evidence>
<dbReference type="InterPro" id="IPR006448">
    <property type="entry name" value="Phage_term_ssu_P27"/>
</dbReference>